<dbReference type="RefSeq" id="WP_145194798.1">
    <property type="nucleotide sequence ID" value="NZ_CP036434.1"/>
</dbReference>
<organism evidence="2 3">
    <name type="scientific">Saltatorellus ferox</name>
    <dbReference type="NCBI Taxonomy" id="2528018"/>
    <lineage>
        <taxon>Bacteria</taxon>
        <taxon>Pseudomonadati</taxon>
        <taxon>Planctomycetota</taxon>
        <taxon>Planctomycetia</taxon>
        <taxon>Planctomycetia incertae sedis</taxon>
        <taxon>Saltatorellus</taxon>
    </lineage>
</organism>
<feature type="signal peptide" evidence="1">
    <location>
        <begin position="1"/>
        <end position="24"/>
    </location>
</feature>
<reference evidence="2 3" key="1">
    <citation type="submission" date="2019-02" db="EMBL/GenBank/DDBJ databases">
        <title>Deep-cultivation of Planctomycetes and their phenomic and genomic characterization uncovers novel biology.</title>
        <authorList>
            <person name="Wiegand S."/>
            <person name="Jogler M."/>
            <person name="Boedeker C."/>
            <person name="Pinto D."/>
            <person name="Vollmers J."/>
            <person name="Rivas-Marin E."/>
            <person name="Kohn T."/>
            <person name="Peeters S.H."/>
            <person name="Heuer A."/>
            <person name="Rast P."/>
            <person name="Oberbeckmann S."/>
            <person name="Bunk B."/>
            <person name="Jeske O."/>
            <person name="Meyerdierks A."/>
            <person name="Storesund J.E."/>
            <person name="Kallscheuer N."/>
            <person name="Luecker S."/>
            <person name="Lage O.M."/>
            <person name="Pohl T."/>
            <person name="Merkel B.J."/>
            <person name="Hornburger P."/>
            <person name="Mueller R.-W."/>
            <person name="Bruemmer F."/>
            <person name="Labrenz M."/>
            <person name="Spormann A.M."/>
            <person name="Op den Camp H."/>
            <person name="Overmann J."/>
            <person name="Amann R."/>
            <person name="Jetten M.S.M."/>
            <person name="Mascher T."/>
            <person name="Medema M.H."/>
            <person name="Devos D.P."/>
            <person name="Kaster A.-K."/>
            <person name="Ovreas L."/>
            <person name="Rohde M."/>
            <person name="Galperin M.Y."/>
            <person name="Jogler C."/>
        </authorList>
    </citation>
    <scope>NUCLEOTIDE SEQUENCE [LARGE SCALE GENOMIC DNA]</scope>
    <source>
        <strain evidence="2 3">Poly30</strain>
    </source>
</reference>
<sequence length="751" mass="81583" precursor="true">MKSFQFIALALFLPAFSGLRTVPAADDVAPSNPKARRALHAVTGDVARLGRGDLLEELQEILRELGSDEAEAKPWEKKAGHLLEQVKGEPKERAVQSAVKKLRRAVEGLAEGLGARSEGDAERLARLLLRLDSGHELAHAALGHERWNGSFAAPDEIRIGRGIEAMEAAANEASSLEVEVSVSRPSSSPLILKLYGEDSHSVTANGITLHGGIEAKRLERALRQAVRGLAFTNWVMNGKVAAPKLQRPCEISFTDNEPDYDRALDEAMAASWLTKKSRDRVGTTDLESFLLTKGGRCSRWRPECRISSLVHWDVHDDVLPDSIQPALLAGHINWVSLRFFGTGKPSVSYPEAEAGRGAGSTAKAKARTEALWRAASSGVFGARCWIRAQLKAGKSVSFSRSVLDHEGKISAEPLLVATLATEYLQATGEFKNAARSKPDKNSTIVAAMEKALCRPIPEFDDQWTACLMGEGPGLGILQRLEGRTMGPTDRDEVSEVVRAGVAYLAEVRNQAFAPLGVFAEAVEPFAELCEQNALHAAYLNLHPEQKSAWPDAHEQYPDQQGFTAKGAWGGSHSVIAYSGDAASAIDQWMGTFFHRLPLLEPGLCGTGLAIDEEVVVLDVNSLANQYYGEALVAWPADGMTDVPLAFVPELPNPVPGENQSSLGYPFTVQAYWGPERAERTLQLAMFVGEGDDPVDCHVITPDAPLFDRLSPKDAYCLIPKGHLAASESYRVTGRCLETGGVFTWRFKTGRR</sequence>
<dbReference type="AlphaFoldDB" id="A0A518EMS2"/>
<keyword evidence="1" id="KW-0732">Signal</keyword>
<protein>
    <recommendedName>
        <fullName evidence="4">SCP domain-containing protein</fullName>
    </recommendedName>
</protein>
<dbReference type="Proteomes" id="UP000320390">
    <property type="component" value="Chromosome"/>
</dbReference>
<accession>A0A518EMS2</accession>
<feature type="chain" id="PRO_5021839322" description="SCP domain-containing protein" evidence="1">
    <location>
        <begin position="25"/>
        <end position="751"/>
    </location>
</feature>
<evidence type="ECO:0000313" key="3">
    <source>
        <dbReference type="Proteomes" id="UP000320390"/>
    </source>
</evidence>
<evidence type="ECO:0000256" key="1">
    <source>
        <dbReference type="SAM" id="SignalP"/>
    </source>
</evidence>
<keyword evidence="3" id="KW-1185">Reference proteome</keyword>
<dbReference type="OrthoDB" id="5372233at2"/>
<evidence type="ECO:0000313" key="2">
    <source>
        <dbReference type="EMBL" id="QDV05387.1"/>
    </source>
</evidence>
<evidence type="ECO:0008006" key="4">
    <source>
        <dbReference type="Google" id="ProtNLM"/>
    </source>
</evidence>
<gene>
    <name evidence="2" type="ORF">Poly30_08840</name>
</gene>
<name>A0A518EMS2_9BACT</name>
<proteinExistence type="predicted"/>
<dbReference type="EMBL" id="CP036434">
    <property type="protein sequence ID" value="QDV05387.1"/>
    <property type="molecule type" value="Genomic_DNA"/>
</dbReference>